<evidence type="ECO:0000313" key="3">
    <source>
        <dbReference type="Proteomes" id="UP001066276"/>
    </source>
</evidence>
<sequence length="112" mass="11760">MQAVRSVPCKGRLRPGLASSTAPHGLEPQGALGTPTPHSFGLMLSQHFQQPMPRKKHPTLLRTSVALGLSQPNTCPFSATSCVAGLWVSVGEGRVSSPQSLSVMQAPSDQAM</sequence>
<gene>
    <name evidence="2" type="ORF">NDU88_001375</name>
</gene>
<accession>A0AAV7NJV8</accession>
<protein>
    <submittedName>
        <fullName evidence="2">Uncharacterized protein</fullName>
    </submittedName>
</protein>
<evidence type="ECO:0000256" key="1">
    <source>
        <dbReference type="SAM" id="MobiDB-lite"/>
    </source>
</evidence>
<organism evidence="2 3">
    <name type="scientific">Pleurodeles waltl</name>
    <name type="common">Iberian ribbed newt</name>
    <dbReference type="NCBI Taxonomy" id="8319"/>
    <lineage>
        <taxon>Eukaryota</taxon>
        <taxon>Metazoa</taxon>
        <taxon>Chordata</taxon>
        <taxon>Craniata</taxon>
        <taxon>Vertebrata</taxon>
        <taxon>Euteleostomi</taxon>
        <taxon>Amphibia</taxon>
        <taxon>Batrachia</taxon>
        <taxon>Caudata</taxon>
        <taxon>Salamandroidea</taxon>
        <taxon>Salamandridae</taxon>
        <taxon>Pleurodelinae</taxon>
        <taxon>Pleurodeles</taxon>
    </lineage>
</organism>
<feature type="region of interest" description="Disordered" evidence="1">
    <location>
        <begin position="1"/>
        <end position="37"/>
    </location>
</feature>
<dbReference type="Proteomes" id="UP001066276">
    <property type="component" value="Chromosome 8"/>
</dbReference>
<reference evidence="2" key="1">
    <citation type="journal article" date="2022" name="bioRxiv">
        <title>Sequencing and chromosome-scale assembly of the giantPleurodeles waltlgenome.</title>
        <authorList>
            <person name="Brown T."/>
            <person name="Elewa A."/>
            <person name="Iarovenko S."/>
            <person name="Subramanian E."/>
            <person name="Araus A.J."/>
            <person name="Petzold A."/>
            <person name="Susuki M."/>
            <person name="Suzuki K.-i.T."/>
            <person name="Hayashi T."/>
            <person name="Toyoda A."/>
            <person name="Oliveira C."/>
            <person name="Osipova E."/>
            <person name="Leigh N.D."/>
            <person name="Simon A."/>
            <person name="Yun M.H."/>
        </authorList>
    </citation>
    <scope>NUCLEOTIDE SEQUENCE</scope>
    <source>
        <strain evidence="2">20211129_DDA</strain>
        <tissue evidence="2">Liver</tissue>
    </source>
</reference>
<dbReference type="EMBL" id="JANPWB010000012">
    <property type="protein sequence ID" value="KAJ1113120.1"/>
    <property type="molecule type" value="Genomic_DNA"/>
</dbReference>
<proteinExistence type="predicted"/>
<name>A0AAV7NJV8_PLEWA</name>
<keyword evidence="3" id="KW-1185">Reference proteome</keyword>
<evidence type="ECO:0000313" key="2">
    <source>
        <dbReference type="EMBL" id="KAJ1113120.1"/>
    </source>
</evidence>
<comment type="caution">
    <text evidence="2">The sequence shown here is derived from an EMBL/GenBank/DDBJ whole genome shotgun (WGS) entry which is preliminary data.</text>
</comment>
<dbReference type="AlphaFoldDB" id="A0AAV7NJV8"/>